<reference evidence="2 3" key="1">
    <citation type="submission" date="2015-06" db="EMBL/GenBank/DDBJ databases">
        <title>New insights into the roles of widespread benthic archaea in carbon and nitrogen cycling.</title>
        <authorList>
            <person name="Lazar C.S."/>
            <person name="Baker B.J."/>
            <person name="Seitz K.W."/>
            <person name="Hyde A.S."/>
            <person name="Dick G.J."/>
            <person name="Hinrichs K.-U."/>
            <person name="Teske A.P."/>
        </authorList>
    </citation>
    <scope>NUCLEOTIDE SEQUENCE [LARGE SCALE GENOMIC DNA]</scope>
    <source>
        <strain evidence="2">SG8-32-1</strain>
    </source>
</reference>
<name>A0A0M0BTL9_9ARCH</name>
<dbReference type="SUPFAM" id="SSF74784">
    <property type="entry name" value="Translin"/>
    <property type="match status" value="1"/>
</dbReference>
<dbReference type="InterPro" id="IPR036081">
    <property type="entry name" value="Translin_sf"/>
</dbReference>
<dbReference type="EMBL" id="LFWU01000084">
    <property type="protein sequence ID" value="KON31943.1"/>
    <property type="molecule type" value="Genomic_DNA"/>
</dbReference>
<dbReference type="Pfam" id="PF01997">
    <property type="entry name" value="Translin"/>
    <property type="match status" value="1"/>
</dbReference>
<dbReference type="CDD" id="cd14820">
    <property type="entry name" value="TRAX"/>
    <property type="match status" value="1"/>
</dbReference>
<dbReference type="PANTHER" id="PTHR10741">
    <property type="entry name" value="TRANSLIN AND TRANSLIN ASSOCIATED PROTEIN X"/>
    <property type="match status" value="1"/>
</dbReference>
<dbReference type="GO" id="GO:0046872">
    <property type="term" value="F:metal ion binding"/>
    <property type="evidence" value="ECO:0007669"/>
    <property type="project" value="UniProtKB-KW"/>
</dbReference>
<dbReference type="AlphaFoldDB" id="A0A0M0BTL9"/>
<evidence type="ECO:0000313" key="3">
    <source>
        <dbReference type="Proteomes" id="UP000037237"/>
    </source>
</evidence>
<dbReference type="Proteomes" id="UP000037237">
    <property type="component" value="Unassembled WGS sequence"/>
</dbReference>
<evidence type="ECO:0000313" key="2">
    <source>
        <dbReference type="EMBL" id="KON31943.1"/>
    </source>
</evidence>
<dbReference type="InterPro" id="IPR002848">
    <property type="entry name" value="Translin_fam"/>
</dbReference>
<gene>
    <name evidence="2" type="ORF">AC477_03615</name>
</gene>
<proteinExistence type="predicted"/>
<dbReference type="Gene3D" id="1.20.58.2140">
    <property type="match status" value="1"/>
</dbReference>
<feature type="binding site" evidence="1">
    <location>
        <position position="116"/>
    </location>
    <ligand>
        <name>Mg(2+)</name>
        <dbReference type="ChEBI" id="CHEBI:18420"/>
    </ligand>
</feature>
<accession>A0A0M0BTL9</accession>
<protein>
    <recommendedName>
        <fullName evidence="4">Haloacid dehalogenase</fullName>
    </recommendedName>
</protein>
<evidence type="ECO:0000256" key="1">
    <source>
        <dbReference type="PIRSR" id="PIRSR602848-1"/>
    </source>
</evidence>
<evidence type="ECO:0008006" key="4">
    <source>
        <dbReference type="Google" id="ProtNLM"/>
    </source>
</evidence>
<dbReference type="GO" id="GO:0043565">
    <property type="term" value="F:sequence-specific DNA binding"/>
    <property type="evidence" value="ECO:0007669"/>
    <property type="project" value="InterPro"/>
</dbReference>
<keyword evidence="1" id="KW-0479">Metal-binding</keyword>
<comment type="caution">
    <text evidence="2">The sequence shown here is derived from an EMBL/GenBank/DDBJ whole genome shotgun (WGS) entry which is preliminary data.</text>
</comment>
<organism evidence="2 3">
    <name type="scientific">miscellaneous Crenarchaeota group-1 archaeon SG8-32-1</name>
    <dbReference type="NCBI Taxonomy" id="1685124"/>
    <lineage>
        <taxon>Archaea</taxon>
        <taxon>Candidatus Bathyarchaeota</taxon>
        <taxon>MCG-1</taxon>
    </lineage>
</organism>
<sequence>MQKELSEKEIVREEVYRDMRKATRLSKQAIQVTHQQRFDDAKTMLIEAKALFSKLQKISEDHPYMMYSGSVGAAFEEHAEAQILLTLIQEDRFVNPVEINVPVIPYILSLGDVIGELRRRALDLIRNGKVEASENCLEKMEYIYTELTALDDAYVIVNGLRRKCDVARRLIEITRGDITNEVRRNTLEHSIIELEKKIEKKN</sequence>
<keyword evidence="1" id="KW-0460">Magnesium</keyword>